<name>A0A485LB47_9STRA</name>
<dbReference type="SMART" id="SM00173">
    <property type="entry name" value="RAS"/>
    <property type="match status" value="1"/>
</dbReference>
<keyword evidence="2" id="KW-0547">Nucleotide-binding</keyword>
<feature type="compositionally biased region" description="Polar residues" evidence="5">
    <location>
        <begin position="36"/>
        <end position="56"/>
    </location>
</feature>
<feature type="compositionally biased region" description="Basic and acidic residues" evidence="5">
    <location>
        <begin position="17"/>
        <end position="33"/>
    </location>
</feature>
<dbReference type="NCBIfam" id="TIGR00231">
    <property type="entry name" value="small_GTP"/>
    <property type="match status" value="1"/>
</dbReference>
<dbReference type="SMART" id="SM00175">
    <property type="entry name" value="RAB"/>
    <property type="match status" value="1"/>
</dbReference>
<dbReference type="AlphaFoldDB" id="A0A485LB47"/>
<dbReference type="InterPro" id="IPR001806">
    <property type="entry name" value="Small_GTPase"/>
</dbReference>
<keyword evidence="8" id="KW-1185">Reference proteome</keyword>
<dbReference type="PANTHER" id="PTHR47980">
    <property type="entry name" value="LD44762P"/>
    <property type="match status" value="1"/>
</dbReference>
<dbReference type="GO" id="GO:0003924">
    <property type="term" value="F:GTPase activity"/>
    <property type="evidence" value="ECO:0007669"/>
    <property type="project" value="InterPro"/>
</dbReference>
<evidence type="ECO:0000256" key="1">
    <source>
        <dbReference type="ARBA" id="ARBA00006270"/>
    </source>
</evidence>
<dbReference type="SUPFAM" id="SSF52540">
    <property type="entry name" value="P-loop containing nucleoside triphosphate hydrolases"/>
    <property type="match status" value="1"/>
</dbReference>
<evidence type="ECO:0000256" key="3">
    <source>
        <dbReference type="ARBA" id="ARBA00023134"/>
    </source>
</evidence>
<sequence length="478" mass="52335">MSDVDAAAAAEAAAQDAWEKEMEMMMDQRDNRSRSRSFIETPSTPVQTDMPRTQSLGPLGFRSRATSRARGAQDYDDDEKYDQDATDEERDIARQAAATTKLYLAGSAPVDLEAIALQDAMHASSGNRNTGQHAEAGALSAKALDLLSQGLALRTRDSDERRSMTEEELEEKKMAEEEAIKLQKEREIPPSMEENIEASPPRKKKGTLGKAFSGFKSKMFGGGSKRQAAAAAAAAVSGNRGSITSAIGTSRPPGPLVARRASASQMAEVKDAEGEVKRKPHKIKLLLLGDSGVGKTSLMRVFSGDEFSESMLATAGVDFKLRNMKLEDEYDVALQIWDTAGQERFHRITSTYYKGANGIILVYDVSDKRGFDNVGYWMKNIQQHSPTNMPAMLLVGNKIDLPTRVVNTDEGQSAADQYSCRYMETSAKTSENTSNALETIARDALIMTINTSMTQKELLEREQRLDGGKLNKDNCTIS</sequence>
<evidence type="ECO:0000256" key="5">
    <source>
        <dbReference type="SAM" id="MobiDB-lite"/>
    </source>
</evidence>
<dbReference type="FunFam" id="3.40.50.300:FF:001129">
    <property type="entry name" value="ras-related protein Rab-44 isoform X2"/>
    <property type="match status" value="1"/>
</dbReference>
<evidence type="ECO:0000256" key="2">
    <source>
        <dbReference type="ARBA" id="ARBA00022741"/>
    </source>
</evidence>
<keyword evidence="4" id="KW-0449">Lipoprotein</keyword>
<dbReference type="SMART" id="SM00174">
    <property type="entry name" value="RHO"/>
    <property type="match status" value="1"/>
</dbReference>
<accession>A0A485LB47</accession>
<organism evidence="7 8">
    <name type="scientific">Aphanomyces stellatus</name>
    <dbReference type="NCBI Taxonomy" id="120398"/>
    <lineage>
        <taxon>Eukaryota</taxon>
        <taxon>Sar</taxon>
        <taxon>Stramenopiles</taxon>
        <taxon>Oomycota</taxon>
        <taxon>Saprolegniomycetes</taxon>
        <taxon>Saprolegniales</taxon>
        <taxon>Verrucalvaceae</taxon>
        <taxon>Aphanomyces</taxon>
    </lineage>
</organism>
<dbReference type="PROSITE" id="PS51417">
    <property type="entry name" value="ARF"/>
    <property type="match status" value="1"/>
</dbReference>
<dbReference type="EMBL" id="VJMH01006405">
    <property type="protein sequence ID" value="KAF0689890.1"/>
    <property type="molecule type" value="Genomic_DNA"/>
</dbReference>
<gene>
    <name evidence="7" type="primary">Aste57867_18686</name>
    <name evidence="6" type="ORF">As57867_018624</name>
    <name evidence="7" type="ORF">ASTE57867_18686</name>
</gene>
<feature type="compositionally biased region" description="Low complexity" evidence="5">
    <location>
        <begin position="1"/>
        <end position="16"/>
    </location>
</feature>
<dbReference type="PRINTS" id="PR00449">
    <property type="entry name" value="RASTRNSFRMNG"/>
</dbReference>
<reference evidence="7 8" key="1">
    <citation type="submission" date="2019-03" db="EMBL/GenBank/DDBJ databases">
        <authorList>
            <person name="Gaulin E."/>
            <person name="Dumas B."/>
        </authorList>
    </citation>
    <scope>NUCLEOTIDE SEQUENCE [LARGE SCALE GENOMIC DNA]</scope>
    <source>
        <strain evidence="7">CBS 568.67</strain>
    </source>
</reference>
<dbReference type="InterPro" id="IPR050305">
    <property type="entry name" value="Small_GTPase_Rab"/>
</dbReference>
<dbReference type="Pfam" id="PF00071">
    <property type="entry name" value="Ras"/>
    <property type="match status" value="1"/>
</dbReference>
<dbReference type="Gene3D" id="3.40.50.300">
    <property type="entry name" value="P-loop containing nucleotide triphosphate hydrolases"/>
    <property type="match status" value="1"/>
</dbReference>
<protein>
    <submittedName>
        <fullName evidence="7">Aste57867_18686 protein</fullName>
    </submittedName>
</protein>
<dbReference type="InterPro" id="IPR005225">
    <property type="entry name" value="Small_GTP-bd"/>
</dbReference>
<dbReference type="OrthoDB" id="163058at2759"/>
<dbReference type="PROSITE" id="PS51421">
    <property type="entry name" value="RAS"/>
    <property type="match status" value="1"/>
</dbReference>
<evidence type="ECO:0000313" key="7">
    <source>
        <dbReference type="EMBL" id="VFT95421.1"/>
    </source>
</evidence>
<dbReference type="GO" id="GO:0005525">
    <property type="term" value="F:GTP binding"/>
    <property type="evidence" value="ECO:0007669"/>
    <property type="project" value="UniProtKB-KW"/>
</dbReference>
<dbReference type="SMART" id="SM00176">
    <property type="entry name" value="RAN"/>
    <property type="match status" value="1"/>
</dbReference>
<dbReference type="CDD" id="cd00154">
    <property type="entry name" value="Rab"/>
    <property type="match status" value="1"/>
</dbReference>
<evidence type="ECO:0000313" key="6">
    <source>
        <dbReference type="EMBL" id="KAF0689890.1"/>
    </source>
</evidence>
<comment type="similarity">
    <text evidence="1">Belongs to the small GTPase superfamily. Rab family.</text>
</comment>
<keyword evidence="3" id="KW-0342">GTP-binding</keyword>
<feature type="compositionally biased region" description="Acidic residues" evidence="5">
    <location>
        <begin position="74"/>
        <end position="90"/>
    </location>
</feature>
<dbReference type="PROSITE" id="PS51419">
    <property type="entry name" value="RAB"/>
    <property type="match status" value="1"/>
</dbReference>
<dbReference type="PROSITE" id="PS51420">
    <property type="entry name" value="RHO"/>
    <property type="match status" value="1"/>
</dbReference>
<evidence type="ECO:0000313" key="8">
    <source>
        <dbReference type="Proteomes" id="UP000332933"/>
    </source>
</evidence>
<feature type="region of interest" description="Disordered" evidence="5">
    <location>
        <begin position="155"/>
        <end position="175"/>
    </location>
</feature>
<dbReference type="Proteomes" id="UP000332933">
    <property type="component" value="Unassembled WGS sequence"/>
</dbReference>
<proteinExistence type="inferred from homology"/>
<dbReference type="InterPro" id="IPR027417">
    <property type="entry name" value="P-loop_NTPase"/>
</dbReference>
<feature type="region of interest" description="Disordered" evidence="5">
    <location>
        <begin position="1"/>
        <end position="91"/>
    </location>
</feature>
<reference evidence="6" key="2">
    <citation type="submission" date="2019-06" db="EMBL/GenBank/DDBJ databases">
        <title>Genomics analysis of Aphanomyces spp. identifies a new class of oomycete effector associated with host adaptation.</title>
        <authorList>
            <person name="Gaulin E."/>
        </authorList>
    </citation>
    <scope>NUCLEOTIDE SEQUENCE</scope>
    <source>
        <strain evidence="6">CBS 578.67</strain>
    </source>
</reference>
<evidence type="ECO:0000256" key="4">
    <source>
        <dbReference type="ARBA" id="ARBA00023288"/>
    </source>
</evidence>
<dbReference type="EMBL" id="CAADRA010006426">
    <property type="protein sequence ID" value="VFT95421.1"/>
    <property type="molecule type" value="Genomic_DNA"/>
</dbReference>